<proteinExistence type="predicted"/>
<reference evidence="3" key="1">
    <citation type="submission" date="2015-03" db="EMBL/GenBank/DDBJ databases">
        <authorList>
            <consortium name="Pathogen Informatics"/>
            <person name="Murphy D."/>
        </authorList>
    </citation>
    <scope>NUCLEOTIDE SEQUENCE</scope>
    <source>
        <strain evidence="3">N09902308</strain>
    </source>
</reference>
<evidence type="ECO:0000313" key="3">
    <source>
        <dbReference type="EMBL" id="COW90395.1"/>
    </source>
</evidence>
<evidence type="ECO:0000313" key="2">
    <source>
        <dbReference type="EMBL" id="COV44130.1"/>
    </source>
</evidence>
<sequence>MALASHLDIPLLTADPRLRREPGLTCHTEFV</sequence>
<dbReference type="Proteomes" id="UP000039021">
    <property type="component" value="Unassembled WGS sequence"/>
</dbReference>
<dbReference type="Proteomes" id="UP000044938">
    <property type="component" value="Unassembled WGS sequence"/>
</dbReference>
<evidence type="ECO:0000313" key="6">
    <source>
        <dbReference type="Proteomes" id="UP000044938"/>
    </source>
</evidence>
<name>A0A655FX82_MYCTX</name>
<gene>
    <name evidence="1" type="ORF">ERS007661_03885</name>
    <name evidence="2" type="ORF">ERS007720_00229</name>
    <name evidence="3" type="ORF">ERS007739_00299</name>
</gene>
<dbReference type="EMBL" id="CQQC01001941">
    <property type="protein sequence ID" value="CNW36485.1"/>
    <property type="molecule type" value="Genomic_DNA"/>
</dbReference>
<dbReference type="AlphaFoldDB" id="A0A655FX82"/>
<evidence type="ECO:0000313" key="4">
    <source>
        <dbReference type="Proteomes" id="UP000039021"/>
    </source>
</evidence>
<dbReference type="EMBL" id="CSBK01000079">
    <property type="protein sequence ID" value="COW90395.1"/>
    <property type="molecule type" value="Genomic_DNA"/>
</dbReference>
<dbReference type="EMBL" id="CSAJ01000014">
    <property type="protein sequence ID" value="COV44130.1"/>
    <property type="molecule type" value="Genomic_DNA"/>
</dbReference>
<organism evidence="1 5">
    <name type="scientific">Mycobacterium tuberculosis</name>
    <dbReference type="NCBI Taxonomy" id="1773"/>
    <lineage>
        <taxon>Bacteria</taxon>
        <taxon>Bacillati</taxon>
        <taxon>Actinomycetota</taxon>
        <taxon>Actinomycetes</taxon>
        <taxon>Mycobacteriales</taxon>
        <taxon>Mycobacteriaceae</taxon>
        <taxon>Mycobacterium</taxon>
        <taxon>Mycobacterium tuberculosis complex</taxon>
    </lineage>
</organism>
<evidence type="ECO:0000313" key="5">
    <source>
        <dbReference type="Proteomes" id="UP000039217"/>
    </source>
</evidence>
<accession>A0A655FX82</accession>
<reference evidence="4 5" key="2">
    <citation type="submission" date="2015-03" db="EMBL/GenBank/DDBJ databases">
        <authorList>
            <consortium name="Pathogen Informatics"/>
        </authorList>
    </citation>
    <scope>NUCLEOTIDE SEQUENCE [LARGE SCALE GENOMIC DNA]</scope>
    <source>
        <strain evidence="1 5">D00501624</strain>
        <strain evidence="2 6">M09401471</strain>
        <strain evidence="4">N09902308</strain>
    </source>
</reference>
<evidence type="ECO:0000313" key="1">
    <source>
        <dbReference type="EMBL" id="CNW36485.1"/>
    </source>
</evidence>
<protein>
    <submittedName>
        <fullName evidence="1">Conserved protein of uncharacterized function, PilT protein-like</fullName>
    </submittedName>
</protein>
<dbReference type="Proteomes" id="UP000039217">
    <property type="component" value="Unassembled WGS sequence"/>
</dbReference>